<dbReference type="Proteomes" id="UP001419268">
    <property type="component" value="Unassembled WGS sequence"/>
</dbReference>
<feature type="chain" id="PRO_5042832189" description="Secreted protein" evidence="1">
    <location>
        <begin position="25"/>
        <end position="62"/>
    </location>
</feature>
<protein>
    <recommendedName>
        <fullName evidence="4">Secreted protein</fullName>
    </recommendedName>
</protein>
<feature type="signal peptide" evidence="1">
    <location>
        <begin position="1"/>
        <end position="24"/>
    </location>
</feature>
<comment type="caution">
    <text evidence="2">The sequence shown here is derived from an EMBL/GenBank/DDBJ whole genome shotgun (WGS) entry which is preliminary data.</text>
</comment>
<dbReference type="EMBL" id="JBBNAG010000005">
    <property type="protein sequence ID" value="KAK9132415.1"/>
    <property type="molecule type" value="Genomic_DNA"/>
</dbReference>
<sequence length="62" mass="6959">MSYVVMSFDSILVMAYFVAHSVMCEVVRVIDVAPFLGSYSFVQWPCAAQIRMTSSPPCTYII</sequence>
<dbReference type="AlphaFoldDB" id="A0AAP0P8W7"/>
<keyword evidence="1" id="KW-0732">Signal</keyword>
<evidence type="ECO:0000256" key="1">
    <source>
        <dbReference type="SAM" id="SignalP"/>
    </source>
</evidence>
<keyword evidence="3" id="KW-1185">Reference proteome</keyword>
<gene>
    <name evidence="2" type="ORF">Scep_011943</name>
</gene>
<name>A0AAP0P8W7_9MAGN</name>
<organism evidence="2 3">
    <name type="scientific">Stephania cephalantha</name>
    <dbReference type="NCBI Taxonomy" id="152367"/>
    <lineage>
        <taxon>Eukaryota</taxon>
        <taxon>Viridiplantae</taxon>
        <taxon>Streptophyta</taxon>
        <taxon>Embryophyta</taxon>
        <taxon>Tracheophyta</taxon>
        <taxon>Spermatophyta</taxon>
        <taxon>Magnoliopsida</taxon>
        <taxon>Ranunculales</taxon>
        <taxon>Menispermaceae</taxon>
        <taxon>Menispermoideae</taxon>
        <taxon>Cissampelideae</taxon>
        <taxon>Stephania</taxon>
    </lineage>
</organism>
<evidence type="ECO:0008006" key="4">
    <source>
        <dbReference type="Google" id="ProtNLM"/>
    </source>
</evidence>
<accession>A0AAP0P8W7</accession>
<evidence type="ECO:0000313" key="3">
    <source>
        <dbReference type="Proteomes" id="UP001419268"/>
    </source>
</evidence>
<proteinExistence type="predicted"/>
<reference evidence="2 3" key="1">
    <citation type="submission" date="2024-01" db="EMBL/GenBank/DDBJ databases">
        <title>Genome assemblies of Stephania.</title>
        <authorList>
            <person name="Yang L."/>
        </authorList>
    </citation>
    <scope>NUCLEOTIDE SEQUENCE [LARGE SCALE GENOMIC DNA]</scope>
    <source>
        <strain evidence="2">JXDWG</strain>
        <tissue evidence="2">Leaf</tissue>
    </source>
</reference>
<evidence type="ECO:0000313" key="2">
    <source>
        <dbReference type="EMBL" id="KAK9132415.1"/>
    </source>
</evidence>